<reference evidence="1 2" key="1">
    <citation type="submission" date="2018-07" db="EMBL/GenBank/DDBJ databases">
        <title>Mechanisms of high-level aminoglycoside resistance among Gram-negative pathogens in Brazil.</title>
        <authorList>
            <person name="Ballaben A.S."/>
            <person name="Darini A.L.C."/>
            <person name="Doi Y."/>
        </authorList>
    </citation>
    <scope>NUCLEOTIDE SEQUENCE [LARGE SCALE GENOMIC DNA]</scope>
    <source>
        <strain evidence="1 2">B2-305</strain>
    </source>
</reference>
<accession>A0A367M6Q3</accession>
<feature type="non-terminal residue" evidence="1">
    <location>
        <position position="227"/>
    </location>
</feature>
<protein>
    <submittedName>
        <fullName evidence="1">PAS domain-containing sensor histidine kinase</fullName>
    </submittedName>
</protein>
<dbReference type="Proteomes" id="UP000253594">
    <property type="component" value="Unassembled WGS sequence"/>
</dbReference>
<sequence>MSPLPASPALNSLLRLLREGAPLVERVGALRRLLLEHPGTRQAWYLAWQPQAQTYTPVPPSPALPPGAGEPNRASDLALRERLVRDGRLALDELRRSASWLGARLRRAGVEHGMAFALDLQAGDEGLLLVASDTPQSAALDWLGLLLAPLLAAARGVTRAAPFLAADPQPALLLDGEAQAVEFNQAFLALLGERPREAWRAYLPANHGQLVRASLGQARALGEVEAE</sequence>
<dbReference type="EMBL" id="QORE01000727">
    <property type="protein sequence ID" value="RCI73069.1"/>
    <property type="molecule type" value="Genomic_DNA"/>
</dbReference>
<dbReference type="AlphaFoldDB" id="A0A367M6Q3"/>
<keyword evidence="1" id="KW-0418">Kinase</keyword>
<keyword evidence="1" id="KW-0808">Transferase</keyword>
<evidence type="ECO:0000313" key="1">
    <source>
        <dbReference type="EMBL" id="RCI73069.1"/>
    </source>
</evidence>
<dbReference type="GO" id="GO:0016301">
    <property type="term" value="F:kinase activity"/>
    <property type="evidence" value="ECO:0007669"/>
    <property type="project" value="UniProtKB-KW"/>
</dbReference>
<comment type="caution">
    <text evidence="1">The sequence shown here is derived from an EMBL/GenBank/DDBJ whole genome shotgun (WGS) entry which is preliminary data.</text>
</comment>
<evidence type="ECO:0000313" key="2">
    <source>
        <dbReference type="Proteomes" id="UP000253594"/>
    </source>
</evidence>
<name>A0A367M6Q3_PSEAI</name>
<proteinExistence type="predicted"/>
<gene>
    <name evidence="1" type="ORF">DT376_20295</name>
</gene>
<organism evidence="1 2">
    <name type="scientific">Pseudomonas aeruginosa</name>
    <dbReference type="NCBI Taxonomy" id="287"/>
    <lineage>
        <taxon>Bacteria</taxon>
        <taxon>Pseudomonadati</taxon>
        <taxon>Pseudomonadota</taxon>
        <taxon>Gammaproteobacteria</taxon>
        <taxon>Pseudomonadales</taxon>
        <taxon>Pseudomonadaceae</taxon>
        <taxon>Pseudomonas</taxon>
    </lineage>
</organism>